<evidence type="ECO:0000256" key="3">
    <source>
        <dbReference type="ARBA" id="ARBA00021406"/>
    </source>
</evidence>
<feature type="region of interest" description="Disordered" evidence="10">
    <location>
        <begin position="168"/>
        <end position="206"/>
    </location>
</feature>
<dbReference type="GO" id="GO:0005814">
    <property type="term" value="C:centriole"/>
    <property type="evidence" value="ECO:0007669"/>
    <property type="project" value="UniProtKB-SubCell"/>
</dbReference>
<dbReference type="GO" id="GO:0060271">
    <property type="term" value="P:cilium assembly"/>
    <property type="evidence" value="ECO:0007669"/>
    <property type="project" value="TreeGrafter"/>
</dbReference>
<dbReference type="GO" id="GO:0005879">
    <property type="term" value="C:axonemal microtubule"/>
    <property type="evidence" value="ECO:0007669"/>
    <property type="project" value="TreeGrafter"/>
</dbReference>
<feature type="coiled-coil region" evidence="9">
    <location>
        <begin position="37"/>
        <end position="64"/>
    </location>
</feature>
<reference evidence="11" key="2">
    <citation type="submission" date="2025-09" db="UniProtKB">
        <authorList>
            <consortium name="Ensembl"/>
        </authorList>
    </citation>
    <scope>IDENTIFICATION</scope>
</reference>
<evidence type="ECO:0000256" key="1">
    <source>
        <dbReference type="ARBA" id="ARBA00004114"/>
    </source>
</evidence>
<evidence type="ECO:0000256" key="10">
    <source>
        <dbReference type="SAM" id="MobiDB-lite"/>
    </source>
</evidence>
<feature type="coiled-coil region" evidence="9">
    <location>
        <begin position="233"/>
        <end position="267"/>
    </location>
</feature>
<keyword evidence="6" id="KW-0970">Cilium biogenesis/degradation</keyword>
<comment type="similarity">
    <text evidence="2">Belongs to the CEP162 family.</text>
</comment>
<evidence type="ECO:0000256" key="6">
    <source>
        <dbReference type="ARBA" id="ARBA00022794"/>
    </source>
</evidence>
<dbReference type="Ensembl" id="ENSCVAT00000017409.1">
    <property type="protein sequence ID" value="ENSCVAP00000026888.1"/>
    <property type="gene ID" value="ENSCVAG00000012792.1"/>
</dbReference>
<dbReference type="GO" id="GO:0005654">
    <property type="term" value="C:nucleoplasm"/>
    <property type="evidence" value="ECO:0007669"/>
    <property type="project" value="TreeGrafter"/>
</dbReference>
<sequence length="363" mass="41364">MEQILRSRNPNSLPALIYAAATEDGASAGTPPPSRVNALLERRVQRLESELESHDEEAKRSLRAMEQQFHRIRLEQQLLQTRPTEAAAPAAELWTSRCQLLEEELRREKISHQEKEESLQEQIEALQQQLRPKVSSSWFRQAEAAFGARIERLNRELATKNRRIQELNRTVERLKGERRGAPSAPRRSAESGPCAGPTGPQQHAAGTNMEEETFPAAQNEKTYQPTAFTGSHISEVLQENEALRERVEQLQLQSEKDQEELQKEANQQAGTLCCRLRERSAEQLSSMKAEHLRVLDRLRAAHALEHSSSKVAELSNKLQTQEVAMKHLQQQLKELQESKEALCISRRREEALQKQVIIKGYTA</sequence>
<dbReference type="PANTHER" id="PTHR34031:SF1">
    <property type="entry name" value="CENTROSOMAL PROTEIN OF 162 KDA"/>
    <property type="match status" value="1"/>
</dbReference>
<evidence type="ECO:0000313" key="11">
    <source>
        <dbReference type="Ensembl" id="ENSCVAP00000026888.1"/>
    </source>
</evidence>
<keyword evidence="12" id="KW-1185">Reference proteome</keyword>
<dbReference type="AlphaFoldDB" id="A0A3Q2E3T0"/>
<keyword evidence="7 9" id="KW-0175">Coiled coil</keyword>
<protein>
    <recommendedName>
        <fullName evidence="3">Centrosomal protein of 162 kDa</fullName>
    </recommendedName>
</protein>
<comment type="subcellular location">
    <subcellularLocation>
        <location evidence="1">Cytoplasm</location>
        <location evidence="1">Cytoskeleton</location>
        <location evidence="1">Microtubule organizing center</location>
        <location evidence="1">Centrosome</location>
        <location evidence="1">Centriole</location>
    </subcellularLocation>
</comment>
<accession>A0A3Q2E3T0</accession>
<evidence type="ECO:0000256" key="9">
    <source>
        <dbReference type="SAM" id="Coils"/>
    </source>
</evidence>
<proteinExistence type="inferred from homology"/>
<organism evidence="11 12">
    <name type="scientific">Cyprinodon variegatus</name>
    <name type="common">Sheepshead minnow</name>
    <dbReference type="NCBI Taxonomy" id="28743"/>
    <lineage>
        <taxon>Eukaryota</taxon>
        <taxon>Metazoa</taxon>
        <taxon>Chordata</taxon>
        <taxon>Craniata</taxon>
        <taxon>Vertebrata</taxon>
        <taxon>Euteleostomi</taxon>
        <taxon>Actinopterygii</taxon>
        <taxon>Neopterygii</taxon>
        <taxon>Teleostei</taxon>
        <taxon>Neoteleostei</taxon>
        <taxon>Acanthomorphata</taxon>
        <taxon>Ovalentaria</taxon>
        <taxon>Atherinomorphae</taxon>
        <taxon>Cyprinodontiformes</taxon>
        <taxon>Cyprinodontidae</taxon>
        <taxon>Cyprinodon</taxon>
    </lineage>
</organism>
<keyword evidence="4" id="KW-0963">Cytoplasm</keyword>
<dbReference type="InterPro" id="IPR038774">
    <property type="entry name" value="CEP162-like"/>
</dbReference>
<keyword evidence="5" id="KW-0493">Microtubule</keyword>
<dbReference type="Proteomes" id="UP000265020">
    <property type="component" value="Unassembled WGS sequence"/>
</dbReference>
<feature type="compositionally biased region" description="Low complexity" evidence="10">
    <location>
        <begin position="181"/>
        <end position="193"/>
    </location>
</feature>
<keyword evidence="8" id="KW-0206">Cytoskeleton</keyword>
<feature type="compositionally biased region" description="Basic and acidic residues" evidence="10">
    <location>
        <begin position="168"/>
        <end position="180"/>
    </location>
</feature>
<evidence type="ECO:0000256" key="5">
    <source>
        <dbReference type="ARBA" id="ARBA00022701"/>
    </source>
</evidence>
<dbReference type="STRING" id="28743.ENSCVAP00000026888"/>
<name>A0A3Q2E3T0_CYPVA</name>
<evidence type="ECO:0000256" key="4">
    <source>
        <dbReference type="ARBA" id="ARBA00022490"/>
    </source>
</evidence>
<dbReference type="GeneTree" id="ENSGT00940000170371"/>
<dbReference type="OMA" id="AFTGSHI"/>
<evidence type="ECO:0000313" key="12">
    <source>
        <dbReference type="Proteomes" id="UP000265020"/>
    </source>
</evidence>
<dbReference type="GO" id="GO:0034451">
    <property type="term" value="C:centriolar satellite"/>
    <property type="evidence" value="ECO:0007669"/>
    <property type="project" value="TreeGrafter"/>
</dbReference>
<evidence type="ECO:0000256" key="8">
    <source>
        <dbReference type="ARBA" id="ARBA00023212"/>
    </source>
</evidence>
<reference evidence="11" key="1">
    <citation type="submission" date="2025-08" db="UniProtKB">
        <authorList>
            <consortium name="Ensembl"/>
        </authorList>
    </citation>
    <scope>IDENTIFICATION</scope>
</reference>
<dbReference type="PANTHER" id="PTHR34031">
    <property type="entry name" value="CENTROSOMAL PROTEIN OF 162 KDA"/>
    <property type="match status" value="1"/>
</dbReference>
<evidence type="ECO:0000256" key="7">
    <source>
        <dbReference type="ARBA" id="ARBA00023054"/>
    </source>
</evidence>
<feature type="coiled-coil region" evidence="9">
    <location>
        <begin position="311"/>
        <end position="345"/>
    </location>
</feature>
<evidence type="ECO:0000256" key="2">
    <source>
        <dbReference type="ARBA" id="ARBA00009485"/>
    </source>
</evidence>